<keyword evidence="2" id="KW-0862">Zinc</keyword>
<keyword evidence="6" id="KW-1185">Reference proteome</keyword>
<dbReference type="EMBL" id="LWDP01000040">
    <property type="protein sequence ID" value="ORD93910.1"/>
    <property type="molecule type" value="Genomic_DNA"/>
</dbReference>
<evidence type="ECO:0000259" key="4">
    <source>
        <dbReference type="PROSITE" id="PS50119"/>
    </source>
</evidence>
<sequence>MELDNKIEYKLKFLLNSMTLKHIETKEILDKDKVKEFTDANCNSMKAQLFCQKIEDQTFFPAFGVPVGKDSTVHTVYLCEVAFGDSLFVVRDFVEEKLPIPEGFDSLVTDMQSEQKYLSDTEQNIGNFFYVINDKSKILPLYEVTFEYDAEFEKNARNKNICHKCQKQEAIVYCPSERASFCDECDQVVHADAFLKRHERKYFKTCGQSKFINCFDHATKTIEYYCIDCAEPICSYCKVTGSHSQPERAGHKIISFVEACESLSKDIKSSSEPLVGYSERIYKEIEKLHENSLAFRENIKKVRFQIDKEYKNLCLQLEAIENNKVQTMNANYLEILRQAVQFEQMKKFPDEMDPTDRLEYYKAIKNQRQMEHYAELTVESFVPTQLVGKLQIKTPKNTCLRVTNSVTSEKSVQMRIEAQNQAKK</sequence>
<dbReference type="AlphaFoldDB" id="A0A1Y1S668"/>
<dbReference type="OrthoDB" id="153872at2759"/>
<organism evidence="5 6">
    <name type="scientific">Enterospora canceri</name>
    <dbReference type="NCBI Taxonomy" id="1081671"/>
    <lineage>
        <taxon>Eukaryota</taxon>
        <taxon>Fungi</taxon>
        <taxon>Fungi incertae sedis</taxon>
        <taxon>Microsporidia</taxon>
        <taxon>Enterocytozoonidae</taxon>
        <taxon>Enterospora</taxon>
    </lineage>
</organism>
<dbReference type="Pfam" id="PF00643">
    <property type="entry name" value="zf-B_box"/>
    <property type="match status" value="1"/>
</dbReference>
<feature type="domain" description="B box-type" evidence="4">
    <location>
        <begin position="157"/>
        <end position="203"/>
    </location>
</feature>
<evidence type="ECO:0000256" key="3">
    <source>
        <dbReference type="PROSITE-ProRule" id="PRU00024"/>
    </source>
</evidence>
<dbReference type="InterPro" id="IPR049808">
    <property type="entry name" value="CONSTANS-like_Bbox1"/>
</dbReference>
<dbReference type="SUPFAM" id="SSF57845">
    <property type="entry name" value="B-box zinc-binding domain"/>
    <property type="match status" value="1"/>
</dbReference>
<dbReference type="CDD" id="cd19756">
    <property type="entry name" value="Bbox2"/>
    <property type="match status" value="1"/>
</dbReference>
<dbReference type="VEuPathDB" id="MicrosporidiaDB:ECANGB1_1386"/>
<accession>A0A1Y1S668</accession>
<dbReference type="PROSITE" id="PS50119">
    <property type="entry name" value="ZF_BBOX"/>
    <property type="match status" value="2"/>
</dbReference>
<keyword evidence="1" id="KW-0479">Metal-binding</keyword>
<evidence type="ECO:0000313" key="5">
    <source>
        <dbReference type="EMBL" id="ORD93910.1"/>
    </source>
</evidence>
<protein>
    <submittedName>
        <fullName evidence="5">TRI36</fullName>
    </submittedName>
</protein>
<dbReference type="InterPro" id="IPR000315">
    <property type="entry name" value="Znf_B-box"/>
</dbReference>
<reference evidence="5 6" key="1">
    <citation type="journal article" date="2017" name="Environ. Microbiol.">
        <title>Decay of the glycolytic pathway and adaptation to intranuclear parasitism within Enterocytozoonidae microsporidia.</title>
        <authorList>
            <person name="Wiredu Boakye D."/>
            <person name="Jaroenlak P."/>
            <person name="Prachumwat A."/>
            <person name="Williams T.A."/>
            <person name="Bateman K.S."/>
            <person name="Itsathitphaisarn O."/>
            <person name="Sritunyalucksana K."/>
            <person name="Paszkiewicz K.H."/>
            <person name="Moore K.A."/>
            <person name="Stentiford G.D."/>
            <person name="Williams B.A."/>
        </authorList>
    </citation>
    <scope>NUCLEOTIDE SEQUENCE [LARGE SCALE GENOMIC DNA]</scope>
    <source>
        <strain evidence="5 6">GB1</strain>
    </source>
</reference>
<dbReference type="GO" id="GO:0008270">
    <property type="term" value="F:zinc ion binding"/>
    <property type="evidence" value="ECO:0007669"/>
    <property type="project" value="UniProtKB-KW"/>
</dbReference>
<evidence type="ECO:0000256" key="2">
    <source>
        <dbReference type="ARBA" id="ARBA00022833"/>
    </source>
</evidence>
<dbReference type="Proteomes" id="UP000192639">
    <property type="component" value="Unassembled WGS sequence"/>
</dbReference>
<name>A0A1Y1S668_9MICR</name>
<evidence type="ECO:0000313" key="6">
    <source>
        <dbReference type="Proteomes" id="UP000192639"/>
    </source>
</evidence>
<feature type="domain" description="B box-type" evidence="4">
    <location>
        <begin position="209"/>
        <end position="256"/>
    </location>
</feature>
<dbReference type="CDD" id="cd19821">
    <property type="entry name" value="Bbox1_BBX-like"/>
    <property type="match status" value="1"/>
</dbReference>
<evidence type="ECO:0000256" key="1">
    <source>
        <dbReference type="ARBA" id="ARBA00022723"/>
    </source>
</evidence>
<keyword evidence="3" id="KW-0863">Zinc-finger</keyword>
<gene>
    <name evidence="5" type="primary">TRI36</name>
    <name evidence="5" type="ORF">ECANGB1_1386</name>
</gene>
<dbReference type="Gene3D" id="3.30.160.60">
    <property type="entry name" value="Classic Zinc Finger"/>
    <property type="match status" value="1"/>
</dbReference>
<comment type="caution">
    <text evidence="5">The sequence shown here is derived from an EMBL/GenBank/DDBJ whole genome shotgun (WGS) entry which is preliminary data.</text>
</comment>
<proteinExistence type="predicted"/>